<sequence length="354" mass="40556">MIQRPGERTKIQYAEWVVHVLIWTSLFAYLWHTAYTLGPFRRQEGSIYGPLLWSAGFNVALFYGNACGLVPWLFYRQHYKKYIVWALLLYAAVVVGNTVVDQLYSLSLFSTEKEPFGADIILNIQSKTVILSLSLGYGLTRQWFENQKRQQQAAKAELTTQLKYLKAQINPHFLFNTLNMAYASATKSNDLVTADIVEKLSGLMRYVLYESNEDTVSLEKEIQYIDDFVSLQRQRLSPELASRVQYRVEGSWQQHTVAPLLLIPFIENVFKHGIILSRQSAISVSVQVSDNRLILETKNDKSLHTRPAEPNSGVGLKNARERLLLLYPNQHSLEIDDSGSSFHVRLQLELNPKP</sequence>
<dbReference type="PANTHER" id="PTHR34220">
    <property type="entry name" value="SENSOR HISTIDINE KINASE YPDA"/>
    <property type="match status" value="1"/>
</dbReference>
<dbReference type="InterPro" id="IPR010559">
    <property type="entry name" value="Sig_transdc_His_kin_internal"/>
</dbReference>
<dbReference type="EMBL" id="JAJADR010000002">
    <property type="protein sequence ID" value="MCB2408464.1"/>
    <property type="molecule type" value="Genomic_DNA"/>
</dbReference>
<feature type="transmembrane region" description="Helical" evidence="1">
    <location>
        <begin position="12"/>
        <end position="31"/>
    </location>
</feature>
<evidence type="ECO:0000256" key="1">
    <source>
        <dbReference type="SAM" id="Phobius"/>
    </source>
</evidence>
<evidence type="ECO:0000259" key="2">
    <source>
        <dbReference type="Pfam" id="PF06580"/>
    </source>
</evidence>
<dbReference type="Gene3D" id="3.30.565.10">
    <property type="entry name" value="Histidine kinase-like ATPase, C-terminal domain"/>
    <property type="match status" value="1"/>
</dbReference>
<dbReference type="RefSeq" id="WP_226175560.1">
    <property type="nucleotide sequence ID" value="NZ_JAJADR010000002.1"/>
</dbReference>
<dbReference type="PANTHER" id="PTHR34220:SF7">
    <property type="entry name" value="SENSOR HISTIDINE KINASE YPDA"/>
    <property type="match status" value="1"/>
</dbReference>
<keyword evidence="3" id="KW-0418">Kinase</keyword>
<feature type="transmembrane region" description="Helical" evidence="1">
    <location>
        <begin position="82"/>
        <end position="100"/>
    </location>
</feature>
<keyword evidence="1" id="KW-1133">Transmembrane helix</keyword>
<proteinExistence type="predicted"/>
<comment type="caution">
    <text evidence="3">The sequence shown here is derived from an EMBL/GenBank/DDBJ whole genome shotgun (WGS) entry which is preliminary data.</text>
</comment>
<dbReference type="Pfam" id="PF06580">
    <property type="entry name" value="His_kinase"/>
    <property type="match status" value="1"/>
</dbReference>
<evidence type="ECO:0000313" key="3">
    <source>
        <dbReference type="EMBL" id="MCB2408464.1"/>
    </source>
</evidence>
<organism evidence="3 4">
    <name type="scientific">Hymenobacter lucidus</name>
    <dbReference type="NCBI Taxonomy" id="2880930"/>
    <lineage>
        <taxon>Bacteria</taxon>
        <taxon>Pseudomonadati</taxon>
        <taxon>Bacteroidota</taxon>
        <taxon>Cytophagia</taxon>
        <taxon>Cytophagales</taxon>
        <taxon>Hymenobacteraceae</taxon>
        <taxon>Hymenobacter</taxon>
    </lineage>
</organism>
<feature type="domain" description="Signal transduction histidine kinase internal region" evidence="2">
    <location>
        <begin position="161"/>
        <end position="237"/>
    </location>
</feature>
<dbReference type="Proteomes" id="UP001165296">
    <property type="component" value="Unassembled WGS sequence"/>
</dbReference>
<dbReference type="GO" id="GO:0016301">
    <property type="term" value="F:kinase activity"/>
    <property type="evidence" value="ECO:0007669"/>
    <property type="project" value="UniProtKB-KW"/>
</dbReference>
<accession>A0ABS8AQT5</accession>
<keyword evidence="1" id="KW-0472">Membrane</keyword>
<reference evidence="3" key="1">
    <citation type="submission" date="2021-10" db="EMBL/GenBank/DDBJ databases">
        <authorList>
            <person name="Dean J.D."/>
            <person name="Kim M.K."/>
            <person name="Newey C.N."/>
            <person name="Stoker T.S."/>
            <person name="Thompson D.W."/>
            <person name="Grose J.H."/>
        </authorList>
    </citation>
    <scope>NUCLEOTIDE SEQUENCE</scope>
    <source>
        <strain evidence="3">BT178</strain>
    </source>
</reference>
<keyword evidence="1" id="KW-0812">Transmembrane</keyword>
<keyword evidence="3" id="KW-0808">Transferase</keyword>
<protein>
    <submittedName>
        <fullName evidence="3">Histidine kinase</fullName>
    </submittedName>
</protein>
<dbReference type="InterPro" id="IPR036890">
    <property type="entry name" value="HATPase_C_sf"/>
</dbReference>
<evidence type="ECO:0000313" key="4">
    <source>
        <dbReference type="Proteomes" id="UP001165296"/>
    </source>
</evidence>
<gene>
    <name evidence="3" type="ORF">LGH74_10795</name>
</gene>
<name>A0ABS8AQT5_9BACT</name>
<dbReference type="InterPro" id="IPR050640">
    <property type="entry name" value="Bact_2-comp_sensor_kinase"/>
</dbReference>
<keyword evidence="4" id="KW-1185">Reference proteome</keyword>
<feature type="transmembrane region" description="Helical" evidence="1">
    <location>
        <begin position="51"/>
        <end position="75"/>
    </location>
</feature>